<dbReference type="GO" id="GO:0042744">
    <property type="term" value="P:hydrogen peroxide catabolic process"/>
    <property type="evidence" value="ECO:0007669"/>
    <property type="project" value="TreeGrafter"/>
</dbReference>
<dbReference type="Pfam" id="PF00578">
    <property type="entry name" value="AhpC-TSA"/>
    <property type="match status" value="1"/>
</dbReference>
<organism evidence="8 9">
    <name type="scientific">Paenibacillus dendritiformis C454</name>
    <dbReference type="NCBI Taxonomy" id="1131935"/>
    <lineage>
        <taxon>Bacteria</taxon>
        <taxon>Bacillati</taxon>
        <taxon>Bacillota</taxon>
        <taxon>Bacilli</taxon>
        <taxon>Bacillales</taxon>
        <taxon>Paenibacillaceae</taxon>
        <taxon>Paenibacillus</taxon>
    </lineage>
</organism>
<evidence type="ECO:0000313" key="9">
    <source>
        <dbReference type="Proteomes" id="UP000003900"/>
    </source>
</evidence>
<keyword evidence="4" id="KW-0560">Oxidoreductase</keyword>
<evidence type="ECO:0000259" key="7">
    <source>
        <dbReference type="Pfam" id="PF00578"/>
    </source>
</evidence>
<evidence type="ECO:0000256" key="6">
    <source>
        <dbReference type="ARBA" id="ARBA00023284"/>
    </source>
</evidence>
<comment type="caution">
    <text evidence="8">The sequence shown here is derived from an EMBL/GenBank/DDBJ whole genome shotgun (WGS) entry which is preliminary data.</text>
</comment>
<evidence type="ECO:0000256" key="1">
    <source>
        <dbReference type="ARBA" id="ARBA00009796"/>
    </source>
</evidence>
<feature type="domain" description="Alkyl hydroperoxide reductase subunit C/ Thiol specific antioxidant" evidence="7">
    <location>
        <begin position="10"/>
        <end position="77"/>
    </location>
</feature>
<keyword evidence="9" id="KW-1185">Reference proteome</keyword>
<dbReference type="STRING" id="1131935.PDENDC454_03445"/>
<dbReference type="GO" id="GO:0006979">
    <property type="term" value="P:response to oxidative stress"/>
    <property type="evidence" value="ECO:0007669"/>
    <property type="project" value="TreeGrafter"/>
</dbReference>
<evidence type="ECO:0000313" key="8">
    <source>
        <dbReference type="EMBL" id="EHQ63737.1"/>
    </source>
</evidence>
<dbReference type="PATRIC" id="fig|1131935.3.peg.701"/>
<dbReference type="EMBL" id="AHKH01000006">
    <property type="protein sequence ID" value="EHQ63737.1"/>
    <property type="molecule type" value="Genomic_DNA"/>
</dbReference>
<dbReference type="PANTHER" id="PTHR10681:SF121">
    <property type="entry name" value="ALKYL HYDROPEROXIDE REDUCTASE C"/>
    <property type="match status" value="1"/>
</dbReference>
<dbReference type="InterPro" id="IPR036249">
    <property type="entry name" value="Thioredoxin-like_sf"/>
</dbReference>
<dbReference type="GO" id="GO:0008379">
    <property type="term" value="F:thioredoxin peroxidase activity"/>
    <property type="evidence" value="ECO:0007669"/>
    <property type="project" value="TreeGrafter"/>
</dbReference>
<name>H3SB04_9BACL</name>
<dbReference type="InterPro" id="IPR050217">
    <property type="entry name" value="Peroxiredoxin"/>
</dbReference>
<accession>H3SB04</accession>
<keyword evidence="6" id="KW-0676">Redox-active center</keyword>
<dbReference type="SUPFAM" id="SSF52833">
    <property type="entry name" value="Thioredoxin-like"/>
    <property type="match status" value="1"/>
</dbReference>
<dbReference type="PANTHER" id="PTHR10681">
    <property type="entry name" value="THIOREDOXIN PEROXIDASE"/>
    <property type="match status" value="1"/>
</dbReference>
<evidence type="ECO:0000256" key="4">
    <source>
        <dbReference type="ARBA" id="ARBA00023002"/>
    </source>
</evidence>
<sequence>MADLRQNSTWSVSVDSVHTHRAWINTPADANGLGRLNFPLASDITKSVARDYGVLVEEEGVALRGLFIIDPEGEVKYEVVSHNKVGRSVDVTIRVLQALQSGGLCPSDWKPGDKHLAAN</sequence>
<dbReference type="GO" id="GO:0005829">
    <property type="term" value="C:cytosol"/>
    <property type="evidence" value="ECO:0007669"/>
    <property type="project" value="TreeGrafter"/>
</dbReference>
<dbReference type="Gene3D" id="3.40.30.10">
    <property type="entry name" value="Glutaredoxin"/>
    <property type="match status" value="1"/>
</dbReference>
<keyword evidence="2" id="KW-0575">Peroxidase</keyword>
<dbReference type="GO" id="GO:0045454">
    <property type="term" value="P:cell redox homeostasis"/>
    <property type="evidence" value="ECO:0007669"/>
    <property type="project" value="TreeGrafter"/>
</dbReference>
<keyword evidence="5" id="KW-1015">Disulfide bond</keyword>
<keyword evidence="3" id="KW-0049">Antioxidant</keyword>
<evidence type="ECO:0000256" key="5">
    <source>
        <dbReference type="ARBA" id="ARBA00023157"/>
    </source>
</evidence>
<proteinExistence type="inferred from homology"/>
<dbReference type="InterPro" id="IPR000866">
    <property type="entry name" value="AhpC/TSA"/>
</dbReference>
<reference evidence="8 9" key="1">
    <citation type="journal article" date="2012" name="J. Bacteriol.">
        <title>Genome Sequence of the Pattern-Forming Social Bacterium Paenibacillus dendritiformis C454 Chiral Morphotype.</title>
        <authorList>
            <person name="Sirota-Madi A."/>
            <person name="Olender T."/>
            <person name="Helman Y."/>
            <person name="Brainis I."/>
            <person name="Finkelshtein A."/>
            <person name="Roth D."/>
            <person name="Hagai E."/>
            <person name="Leshkowitz D."/>
            <person name="Brodsky L."/>
            <person name="Galatenko V."/>
            <person name="Nikolaev V."/>
            <person name="Gutnick D.L."/>
            <person name="Lancet D."/>
            <person name="Ben-Jacob E."/>
        </authorList>
    </citation>
    <scope>NUCLEOTIDE SEQUENCE [LARGE SCALE GENOMIC DNA]</scope>
    <source>
        <strain evidence="8 9">C454</strain>
    </source>
</reference>
<dbReference type="Proteomes" id="UP000003900">
    <property type="component" value="Unassembled WGS sequence"/>
</dbReference>
<dbReference type="GO" id="GO:0033554">
    <property type="term" value="P:cellular response to stress"/>
    <property type="evidence" value="ECO:0007669"/>
    <property type="project" value="TreeGrafter"/>
</dbReference>
<comment type="similarity">
    <text evidence="1">Belongs to the peroxiredoxin family. AhpC/Prx1 subfamily.</text>
</comment>
<evidence type="ECO:0000256" key="3">
    <source>
        <dbReference type="ARBA" id="ARBA00022862"/>
    </source>
</evidence>
<dbReference type="AlphaFoldDB" id="H3SB04"/>
<gene>
    <name evidence="8" type="ORF">PDENDC454_03445</name>
</gene>
<protein>
    <submittedName>
        <fullName evidence="8">Alkyl hydroperoxide reductase/ thiol specific antioxidant/ Mal allergen</fullName>
    </submittedName>
</protein>
<evidence type="ECO:0000256" key="2">
    <source>
        <dbReference type="ARBA" id="ARBA00022559"/>
    </source>
</evidence>